<evidence type="ECO:0000259" key="2">
    <source>
        <dbReference type="Pfam" id="PF17727"/>
    </source>
</evidence>
<dbReference type="InterPro" id="IPR040465">
    <property type="entry name" value="CtsR_N"/>
</dbReference>
<feature type="domain" description="CtsR N-terminal HTH" evidence="1">
    <location>
        <begin position="7"/>
        <end position="75"/>
    </location>
</feature>
<reference evidence="3" key="1">
    <citation type="submission" date="2021-10" db="EMBL/GenBank/DDBJ databases">
        <title>Anaerobic single-cell dispensing facilitates the cultivation of human gut bacteria.</title>
        <authorList>
            <person name="Afrizal A."/>
        </authorList>
    </citation>
    <scope>NUCLEOTIDE SEQUENCE</scope>
    <source>
        <strain evidence="3">CLA-AA-H272</strain>
    </source>
</reference>
<dbReference type="Proteomes" id="UP001199319">
    <property type="component" value="Unassembled WGS sequence"/>
</dbReference>
<proteinExistence type="predicted"/>
<dbReference type="InterPro" id="IPR041902">
    <property type="entry name" value="CtsR_N_sf"/>
</dbReference>
<dbReference type="Pfam" id="PF17727">
    <property type="entry name" value="CtsR_C"/>
    <property type="match status" value="1"/>
</dbReference>
<keyword evidence="4" id="KW-1185">Reference proteome</keyword>
<accession>A0AAE3ADT5</accession>
<dbReference type="InterPro" id="IPR041908">
    <property type="entry name" value="CtsR_C_sf"/>
</dbReference>
<gene>
    <name evidence="3" type="ORF">LKD37_03475</name>
</gene>
<sequence>MKGLGTSDMIARFIQAELEEANGVLELQRSDLAQRFGCVPSQINYVMSTRFSPEHGYIVESRRGGGGYIRITRVQVDRHTLLMHVINSVGDTLDLASARAILSNLVQSQAVERNVAQTLLWAVSDNSLRSVPKDRRDDLRASIFKQVLIHLV</sequence>
<dbReference type="InterPro" id="IPR041473">
    <property type="entry name" value="CtsR_C"/>
</dbReference>
<feature type="domain" description="CtsR C-terminal dimerization" evidence="2">
    <location>
        <begin position="78"/>
        <end position="148"/>
    </location>
</feature>
<dbReference type="RefSeq" id="WP_302927951.1">
    <property type="nucleotide sequence ID" value="NZ_JAJEPW010000006.1"/>
</dbReference>
<evidence type="ECO:0000313" key="3">
    <source>
        <dbReference type="EMBL" id="MCC2128590.1"/>
    </source>
</evidence>
<dbReference type="EMBL" id="JAJEPW010000006">
    <property type="protein sequence ID" value="MCC2128590.1"/>
    <property type="molecule type" value="Genomic_DNA"/>
</dbReference>
<dbReference type="AlphaFoldDB" id="A0AAE3ADT5"/>
<dbReference type="Gene3D" id="1.10.1200.150">
    <property type="entry name" value="Transcriptional regulator CtsR, C-terminal domain"/>
    <property type="match status" value="1"/>
</dbReference>
<organism evidence="3 4">
    <name type="scientific">Brotocaccenecus cirricatena</name>
    <dbReference type="NCBI Taxonomy" id="3064195"/>
    <lineage>
        <taxon>Bacteria</taxon>
        <taxon>Bacillati</taxon>
        <taxon>Bacillota</taxon>
        <taxon>Clostridia</taxon>
        <taxon>Eubacteriales</taxon>
        <taxon>Oscillospiraceae</taxon>
        <taxon>Brotocaccenecus</taxon>
    </lineage>
</organism>
<evidence type="ECO:0000313" key="4">
    <source>
        <dbReference type="Proteomes" id="UP001199319"/>
    </source>
</evidence>
<evidence type="ECO:0000259" key="1">
    <source>
        <dbReference type="Pfam" id="PF05848"/>
    </source>
</evidence>
<name>A0AAE3ADT5_9FIRM</name>
<protein>
    <submittedName>
        <fullName evidence="3">CtsR family transcriptional regulator</fullName>
    </submittedName>
</protein>
<comment type="caution">
    <text evidence="3">The sequence shown here is derived from an EMBL/GenBank/DDBJ whole genome shotgun (WGS) entry which is preliminary data.</text>
</comment>
<dbReference type="Gene3D" id="3.30.56.130">
    <property type="entry name" value="Transcriptional regulator CtsR, winged HTH domain"/>
    <property type="match status" value="1"/>
</dbReference>
<dbReference type="Pfam" id="PF05848">
    <property type="entry name" value="CtsR"/>
    <property type="match status" value="1"/>
</dbReference>